<dbReference type="Pfam" id="PF22939">
    <property type="entry name" value="WHD_GPIID"/>
    <property type="match status" value="1"/>
</dbReference>
<dbReference type="PANTHER" id="PTHR10039">
    <property type="entry name" value="AMELOGENIN"/>
    <property type="match status" value="1"/>
</dbReference>
<dbReference type="Gene3D" id="1.25.40.20">
    <property type="entry name" value="Ankyrin repeat-containing domain"/>
    <property type="match status" value="3"/>
</dbReference>
<dbReference type="OMA" id="VSFFFAQ"/>
<dbReference type="SUPFAM" id="SSF52540">
    <property type="entry name" value="P-loop containing nucleoside triphosphate hydrolases"/>
    <property type="match status" value="1"/>
</dbReference>
<dbReference type="OrthoDB" id="7464126at2759"/>
<dbReference type="AlphaFoldDB" id="R7YV62"/>
<dbReference type="Pfam" id="PF24809">
    <property type="entry name" value="DUF7708"/>
    <property type="match status" value="1"/>
</dbReference>
<dbReference type="Pfam" id="PF00023">
    <property type="entry name" value="Ank"/>
    <property type="match status" value="1"/>
</dbReference>
<evidence type="ECO:0000259" key="5">
    <source>
        <dbReference type="Pfam" id="PF24883"/>
    </source>
</evidence>
<sequence>MSSGVDQSLQEALREFQDALTPAQKQQLQAIKAVPDAAAVITLTAQLDEQNAKRRSCGVATRLYTLLQSVQQFSSVVSTLVSSHPSIAALVWGSVKLTMLIASNFASYFDTLSTLFMSFNKLCPRFDEYRILYPQSSRLQTALCDFYASIIRCCKQALQVRGRLWSAQVVNALWRSFQTEFEPYEAEIKRCSKEVKEEINLANAQAAHQDQQLVRLEQEAAAKHRRTAGLFFQGASKENDESRRWRLQRDERKSRKHRQQLLDSLSSYDHLVAFKQARKKRHGNTTQWLTRTSEMGRWLNDPGCPVFWCSGKLGSGKTILTANVVDHLFLRRHGPDVCISFFFCRFDEAVSLKAETILRSVIGQSLDVANLPKDIESSLERISQNLSSGTKELRALLESLIAMSQAYYIVIDALDECEKNERDTVLDVLQSVVASSQLKAKVFLTSRDGIGEEIKKRFPSLQRVSTSSSDAQSDIAIYTREAIAEKLRNGDLVVGNDDLVKEIQDALIQGAQGMFLWVAFEIDDICAQCSDEEIRQVLRSLPKDLTETFNRALLRVIASQKEKIAKQVFRWAAAAKRPLSLQELREAIAVEPCQTYSKPDRLVNGMHRITSWCENLIVVDEEDDAVQFAHHTVKQYLFGLPSDQRLSGFHFGLSEVDHEAGEICVTYLNFNDFKTQLIPQPKSQLPITPGAIVGAALGYGTKSNAAASLLRLVGRRTSRKPSNTGVVQRLANYGGSTAGNASEGLNLGHPFLHYASENWLLHTANFANGKSMTYDLWLEMLQSQQTLGQRPWTLEQFLDCNVLVGDWIAAHHHHALLYHFREPCGGKYMIGERDYSLSWSSPKYNLALFRESAADRFWVLSHDTVLYWAAKLNPPKTVEVLLAAGTDVNAASLSGVTPLTAAAGLNNLEIVERLLAAGADVNAVDSDGWTPLHAAASGGCRETVDTLLAANASVNAVGSHGWTPLHRAASGGNLEAVERLLAANANVNVVSSGGWTPLHAPARVGHLHIVKRLVEAGADIHAMTSDGQTPLQMAHDTGRLKVEQFLKSAAASKLGMD</sequence>
<dbReference type="STRING" id="1168221.R7YV62"/>
<dbReference type="SUPFAM" id="SSF48403">
    <property type="entry name" value="Ankyrin repeat"/>
    <property type="match status" value="1"/>
</dbReference>
<dbReference type="InterPro" id="IPR056884">
    <property type="entry name" value="NPHP3-like_N"/>
</dbReference>
<dbReference type="Gene3D" id="3.40.50.300">
    <property type="entry name" value="P-loop containing nucleotide triphosphate hydrolases"/>
    <property type="match status" value="1"/>
</dbReference>
<protein>
    <submittedName>
        <fullName evidence="6">Uncharacterized protein</fullName>
    </submittedName>
</protein>
<evidence type="ECO:0000313" key="6">
    <source>
        <dbReference type="EMBL" id="EON65797.1"/>
    </source>
</evidence>
<feature type="domain" description="GPI inositol-deacylase winged helix" evidence="3">
    <location>
        <begin position="557"/>
        <end position="638"/>
    </location>
</feature>
<dbReference type="PANTHER" id="PTHR10039:SF10">
    <property type="entry name" value="NACHT DOMAIN-CONTAINING PROTEIN"/>
    <property type="match status" value="1"/>
</dbReference>
<keyword evidence="7" id="KW-1185">Reference proteome</keyword>
<gene>
    <name evidence="6" type="ORF">W97_05036</name>
</gene>
<dbReference type="Pfam" id="PF24883">
    <property type="entry name" value="NPHP3_N"/>
    <property type="match status" value="1"/>
</dbReference>
<dbReference type="RefSeq" id="XP_007781114.1">
    <property type="nucleotide sequence ID" value="XM_007782924.1"/>
</dbReference>
<dbReference type="InterPro" id="IPR056125">
    <property type="entry name" value="DUF7708"/>
</dbReference>
<keyword evidence="1" id="KW-0677">Repeat</keyword>
<dbReference type="PROSITE" id="PS50088">
    <property type="entry name" value="ANK_REPEAT"/>
    <property type="match status" value="4"/>
</dbReference>
<dbReference type="InterPro" id="IPR036770">
    <property type="entry name" value="Ankyrin_rpt-contain_sf"/>
</dbReference>
<feature type="repeat" description="ANK" evidence="2">
    <location>
        <begin position="993"/>
        <end position="1025"/>
    </location>
</feature>
<name>R7YV62_CONA1</name>
<dbReference type="HOGENOM" id="CLU_000288_34_3_1"/>
<feature type="repeat" description="ANK" evidence="2">
    <location>
        <begin position="894"/>
        <end position="926"/>
    </location>
</feature>
<keyword evidence="2" id="KW-0040">ANK repeat</keyword>
<dbReference type="InterPro" id="IPR054471">
    <property type="entry name" value="GPIID_WHD"/>
</dbReference>
<evidence type="ECO:0000256" key="1">
    <source>
        <dbReference type="ARBA" id="ARBA00022737"/>
    </source>
</evidence>
<dbReference type="SMART" id="SM00248">
    <property type="entry name" value="ANK"/>
    <property type="match status" value="6"/>
</dbReference>
<feature type="repeat" description="ANK" evidence="2">
    <location>
        <begin position="960"/>
        <end position="992"/>
    </location>
</feature>
<proteinExistence type="predicted"/>
<dbReference type="Pfam" id="PF12796">
    <property type="entry name" value="Ank_2"/>
    <property type="match status" value="1"/>
</dbReference>
<evidence type="ECO:0000313" key="7">
    <source>
        <dbReference type="Proteomes" id="UP000016924"/>
    </source>
</evidence>
<dbReference type="EMBL" id="JH767576">
    <property type="protein sequence ID" value="EON65797.1"/>
    <property type="molecule type" value="Genomic_DNA"/>
</dbReference>
<dbReference type="PROSITE" id="PS50297">
    <property type="entry name" value="ANK_REP_REGION"/>
    <property type="match status" value="4"/>
</dbReference>
<dbReference type="Proteomes" id="UP000016924">
    <property type="component" value="Unassembled WGS sequence"/>
</dbReference>
<evidence type="ECO:0000259" key="4">
    <source>
        <dbReference type="Pfam" id="PF24809"/>
    </source>
</evidence>
<feature type="repeat" description="ANK" evidence="2">
    <location>
        <begin position="927"/>
        <end position="959"/>
    </location>
</feature>
<feature type="domain" description="Nephrocystin 3-like N-terminal" evidence="5">
    <location>
        <begin position="284"/>
        <end position="447"/>
    </location>
</feature>
<evidence type="ECO:0000256" key="2">
    <source>
        <dbReference type="PROSITE-ProRule" id="PRU00023"/>
    </source>
</evidence>
<dbReference type="GeneID" id="19902347"/>
<dbReference type="InterPro" id="IPR002110">
    <property type="entry name" value="Ankyrin_rpt"/>
</dbReference>
<organism evidence="6 7">
    <name type="scientific">Coniosporium apollinis (strain CBS 100218)</name>
    <name type="common">Rock-inhabiting black yeast</name>
    <dbReference type="NCBI Taxonomy" id="1168221"/>
    <lineage>
        <taxon>Eukaryota</taxon>
        <taxon>Fungi</taxon>
        <taxon>Dikarya</taxon>
        <taxon>Ascomycota</taxon>
        <taxon>Pezizomycotina</taxon>
        <taxon>Dothideomycetes</taxon>
        <taxon>Dothideomycetes incertae sedis</taxon>
        <taxon>Coniosporium</taxon>
    </lineage>
</organism>
<reference evidence="7" key="1">
    <citation type="submission" date="2012-06" db="EMBL/GenBank/DDBJ databases">
        <title>The genome sequence of Coniosporium apollinis CBS 100218.</title>
        <authorList>
            <consortium name="The Broad Institute Genome Sequencing Platform"/>
            <person name="Cuomo C."/>
            <person name="Gorbushina A."/>
            <person name="Noack S."/>
            <person name="Walker B."/>
            <person name="Young S.K."/>
            <person name="Zeng Q."/>
            <person name="Gargeya S."/>
            <person name="Fitzgerald M."/>
            <person name="Haas B."/>
            <person name="Abouelleil A."/>
            <person name="Alvarado L."/>
            <person name="Arachchi H.M."/>
            <person name="Berlin A.M."/>
            <person name="Chapman S.B."/>
            <person name="Goldberg J."/>
            <person name="Griggs A."/>
            <person name="Gujja S."/>
            <person name="Hansen M."/>
            <person name="Howarth C."/>
            <person name="Imamovic A."/>
            <person name="Larimer J."/>
            <person name="McCowan C."/>
            <person name="Montmayeur A."/>
            <person name="Murphy C."/>
            <person name="Neiman D."/>
            <person name="Pearson M."/>
            <person name="Priest M."/>
            <person name="Roberts A."/>
            <person name="Saif S."/>
            <person name="Shea T."/>
            <person name="Sisk P."/>
            <person name="Sykes S."/>
            <person name="Wortman J."/>
            <person name="Nusbaum C."/>
            <person name="Birren B."/>
        </authorList>
    </citation>
    <scope>NUCLEOTIDE SEQUENCE [LARGE SCALE GENOMIC DNA]</scope>
    <source>
        <strain evidence="7">CBS 100218</strain>
    </source>
</reference>
<dbReference type="InterPro" id="IPR027417">
    <property type="entry name" value="P-loop_NTPase"/>
</dbReference>
<dbReference type="PRINTS" id="PR01415">
    <property type="entry name" value="ANKYRIN"/>
</dbReference>
<dbReference type="eggNOG" id="KOG4177">
    <property type="taxonomic scope" value="Eukaryota"/>
</dbReference>
<evidence type="ECO:0000259" key="3">
    <source>
        <dbReference type="Pfam" id="PF22939"/>
    </source>
</evidence>
<accession>R7YV62</accession>
<feature type="domain" description="DUF7708" evidence="4">
    <location>
        <begin position="64"/>
        <end position="203"/>
    </location>
</feature>